<evidence type="ECO:0000256" key="1">
    <source>
        <dbReference type="SAM" id="Phobius"/>
    </source>
</evidence>
<name>A0ABX7PXK6_9BACT</name>
<accession>A0ABX7PXK6</accession>
<keyword evidence="3" id="KW-1185">Reference proteome</keyword>
<feature type="transmembrane region" description="Helical" evidence="1">
    <location>
        <begin position="45"/>
        <end position="69"/>
    </location>
</feature>
<reference evidence="2 3" key="1">
    <citation type="submission" date="2020-12" db="EMBL/GenBank/DDBJ databases">
        <authorList>
            <person name="Awala S.I."/>
            <person name="Gwak J.-H."/>
            <person name="Kim S.-J."/>
            <person name="Rhee S.-K."/>
        </authorList>
    </citation>
    <scope>NUCLEOTIDE SEQUENCE [LARGE SCALE GENOMIC DNA]</scope>
    <source>
        <strain evidence="2 3">IT5</strain>
    </source>
</reference>
<keyword evidence="1" id="KW-1133">Transmembrane helix</keyword>
<protein>
    <recommendedName>
        <fullName evidence="4">Phage holin family protein</fullName>
    </recommendedName>
</protein>
<sequence>MFMEKKADETSENKEPFWGIGELVLRLMELLEAEIHYLRHRAWSFVFLLLISLLLLCFSIVSLFIGFLYGIWGLYLLFSAVLGKIGGAFLCGAFMTLLSGFFLWIIRKIANRILK</sequence>
<feature type="transmembrane region" description="Helical" evidence="1">
    <location>
        <begin position="75"/>
        <end position="106"/>
    </location>
</feature>
<evidence type="ECO:0000313" key="2">
    <source>
        <dbReference type="EMBL" id="QSR87296.1"/>
    </source>
</evidence>
<keyword evidence="1" id="KW-0812">Transmembrane</keyword>
<organism evidence="2 3">
    <name type="scientific">Candidatus Methylacidiphilum infernorum</name>
    <dbReference type="NCBI Taxonomy" id="511746"/>
    <lineage>
        <taxon>Bacteria</taxon>
        <taxon>Pseudomonadati</taxon>
        <taxon>Verrucomicrobiota</taxon>
        <taxon>Methylacidiphilae</taxon>
        <taxon>Methylacidiphilales</taxon>
        <taxon>Methylacidiphilaceae</taxon>
        <taxon>Methylacidiphilum (ex Ratnadevi et al. 2023)</taxon>
    </lineage>
</organism>
<evidence type="ECO:0008006" key="4">
    <source>
        <dbReference type="Google" id="ProtNLM"/>
    </source>
</evidence>
<gene>
    <name evidence="2" type="ORF">EM20IM_02900</name>
</gene>
<dbReference type="EMBL" id="CP065956">
    <property type="protein sequence ID" value="QSR87296.1"/>
    <property type="molecule type" value="Genomic_DNA"/>
</dbReference>
<dbReference type="Proteomes" id="UP000663088">
    <property type="component" value="Chromosome"/>
</dbReference>
<proteinExistence type="predicted"/>
<keyword evidence="1" id="KW-0472">Membrane</keyword>
<evidence type="ECO:0000313" key="3">
    <source>
        <dbReference type="Proteomes" id="UP000663088"/>
    </source>
</evidence>